<evidence type="ECO:0000256" key="3">
    <source>
        <dbReference type="ARBA" id="ARBA00022553"/>
    </source>
</evidence>
<evidence type="ECO:0000256" key="8">
    <source>
        <dbReference type="PROSITE-ProRule" id="PRU00169"/>
    </source>
</evidence>
<dbReference type="CDD" id="cd00383">
    <property type="entry name" value="trans_reg_C"/>
    <property type="match status" value="1"/>
</dbReference>
<dbReference type="InterPro" id="IPR039420">
    <property type="entry name" value="WalR-like"/>
</dbReference>
<dbReference type="InterPro" id="IPR036388">
    <property type="entry name" value="WH-like_DNA-bd_sf"/>
</dbReference>
<evidence type="ECO:0000256" key="6">
    <source>
        <dbReference type="ARBA" id="ARBA00023125"/>
    </source>
</evidence>
<name>A0A624M9M9_SALER</name>
<comment type="subcellular location">
    <subcellularLocation>
        <location evidence="1">Cytoplasm</location>
    </subcellularLocation>
</comment>
<evidence type="ECO:0000313" key="13">
    <source>
        <dbReference type="EMBL" id="EDB7005667.1"/>
    </source>
</evidence>
<evidence type="ECO:0000256" key="5">
    <source>
        <dbReference type="ARBA" id="ARBA00023015"/>
    </source>
</evidence>
<keyword evidence="3" id="KW-0597">Phosphoprotein</keyword>
<proteinExistence type="predicted"/>
<evidence type="ECO:0000259" key="11">
    <source>
        <dbReference type="PROSITE" id="PS51755"/>
    </source>
</evidence>
<dbReference type="SMART" id="SM00862">
    <property type="entry name" value="Trans_reg_C"/>
    <property type="match status" value="1"/>
</dbReference>
<keyword evidence="7" id="KW-0804">Transcription</keyword>
<dbReference type="GO" id="GO:0000156">
    <property type="term" value="F:phosphorelay response regulator activity"/>
    <property type="evidence" value="ECO:0007669"/>
    <property type="project" value="TreeGrafter"/>
</dbReference>
<dbReference type="EMBL" id="AAMDDY010000013">
    <property type="protein sequence ID" value="EDG1575543.1"/>
    <property type="molecule type" value="Genomic_DNA"/>
</dbReference>
<evidence type="ECO:0000256" key="9">
    <source>
        <dbReference type="PROSITE-ProRule" id="PRU01091"/>
    </source>
</evidence>
<dbReference type="SUPFAM" id="SSF46894">
    <property type="entry name" value="C-terminal effector domain of the bipartite response regulators"/>
    <property type="match status" value="1"/>
</dbReference>
<evidence type="ECO:0000256" key="7">
    <source>
        <dbReference type="ARBA" id="ARBA00023163"/>
    </source>
</evidence>
<dbReference type="SUPFAM" id="SSF52172">
    <property type="entry name" value="CheY-like"/>
    <property type="match status" value="1"/>
</dbReference>
<dbReference type="EMBL" id="AAMMAZ010000017">
    <property type="protein sequence ID" value="EDI7456266.1"/>
    <property type="molecule type" value="Genomic_DNA"/>
</dbReference>
<organism evidence="14">
    <name type="scientific">Salmonella enterica</name>
    <name type="common">Salmonella choleraesuis</name>
    <dbReference type="NCBI Taxonomy" id="28901"/>
    <lineage>
        <taxon>Bacteria</taxon>
        <taxon>Pseudomonadati</taxon>
        <taxon>Pseudomonadota</taxon>
        <taxon>Gammaproteobacteria</taxon>
        <taxon>Enterobacterales</taxon>
        <taxon>Enterobacteriaceae</taxon>
        <taxon>Salmonella</taxon>
    </lineage>
</organism>
<dbReference type="Pfam" id="PF00486">
    <property type="entry name" value="Trans_reg_C"/>
    <property type="match status" value="1"/>
</dbReference>
<feature type="domain" description="Response regulatory" evidence="10">
    <location>
        <begin position="1"/>
        <end position="87"/>
    </location>
</feature>
<keyword evidence="2" id="KW-0963">Cytoplasm</keyword>
<dbReference type="EMBL" id="AALOJB010000046">
    <property type="protein sequence ID" value="EDB7005667.1"/>
    <property type="molecule type" value="Genomic_DNA"/>
</dbReference>
<dbReference type="InterPro" id="IPR001867">
    <property type="entry name" value="OmpR/PhoB-type_DNA-bd"/>
</dbReference>
<comment type="caution">
    <text evidence="8">Lacks conserved residue(s) required for the propagation of feature annotation.</text>
</comment>
<feature type="domain" description="OmpR/PhoB-type" evidence="11">
    <location>
        <begin position="95"/>
        <end position="189"/>
    </location>
</feature>
<dbReference type="AlphaFoldDB" id="A0A624M9M9"/>
<evidence type="ECO:0000259" key="10">
    <source>
        <dbReference type="PROSITE" id="PS50110"/>
    </source>
</evidence>
<sequence>MDVLRHLDQSERALICVPYSAVIFITENQDSSVLKRWRKSGISVPVIVISKFCAVNARVAFLNAGADDWLPAPAAPEEVIARIRAILRRNHTISDVVLRHGELIFDPAARKATFRGVPLKLTTREMTLLEMLLLHHPRLLTRQYLEEHLSTWQQDISSNIIQVHISNLRRKLGDKIIQTVHGQGYRLMELNNKNQHLF</sequence>
<evidence type="ECO:0000313" key="15">
    <source>
        <dbReference type="EMBL" id="EDH2656916.1"/>
    </source>
</evidence>
<dbReference type="Gene3D" id="3.40.50.2300">
    <property type="match status" value="1"/>
</dbReference>
<evidence type="ECO:0000313" key="14">
    <source>
        <dbReference type="EMBL" id="EDG1575543.1"/>
    </source>
</evidence>
<dbReference type="InterPro" id="IPR011006">
    <property type="entry name" value="CheY-like_superfamily"/>
</dbReference>
<dbReference type="EMBL" id="AAMGYZ010000019">
    <property type="protein sequence ID" value="EDH2656916.1"/>
    <property type="molecule type" value="Genomic_DNA"/>
</dbReference>
<dbReference type="GO" id="GO:0005829">
    <property type="term" value="C:cytosol"/>
    <property type="evidence" value="ECO:0007669"/>
    <property type="project" value="TreeGrafter"/>
</dbReference>
<reference evidence="14" key="1">
    <citation type="submission" date="2019-10" db="EMBL/GenBank/DDBJ databases">
        <authorList>
            <consortium name="PulseNet: The National Subtyping Network for Foodborne Disease Surveillance"/>
            <person name="Tarr C.L."/>
            <person name="Trees E."/>
            <person name="Katz L.S."/>
            <person name="Carleton-Romer H.A."/>
            <person name="Stroika S."/>
            <person name="Kucerova Z."/>
            <person name="Roache K.F."/>
            <person name="Sabol A.L."/>
            <person name="Besser J."/>
            <person name="Gerner-Smidt P."/>
        </authorList>
    </citation>
    <scope>NUCLEOTIDE SEQUENCE</scope>
    <source>
        <strain evidence="12">PNUSAS101064</strain>
        <strain evidence="13">PNUSAS105734</strain>
        <strain evidence="14">PNUSAS109013</strain>
        <strain evidence="15">PNUSAS109849</strain>
        <strain evidence="16">PNUSAS109954</strain>
    </source>
</reference>
<dbReference type="EMBL" id="AALAKM010000011">
    <property type="protein sequence ID" value="ECX5279322.1"/>
    <property type="molecule type" value="Genomic_DNA"/>
</dbReference>
<evidence type="ECO:0000256" key="1">
    <source>
        <dbReference type="ARBA" id="ARBA00004496"/>
    </source>
</evidence>
<dbReference type="InterPro" id="IPR016032">
    <property type="entry name" value="Sig_transdc_resp-reg_C-effctor"/>
</dbReference>
<comment type="caution">
    <text evidence="14">The sequence shown here is derived from an EMBL/GenBank/DDBJ whole genome shotgun (WGS) entry which is preliminary data.</text>
</comment>
<dbReference type="Gene3D" id="1.10.10.10">
    <property type="entry name" value="Winged helix-like DNA-binding domain superfamily/Winged helix DNA-binding domain"/>
    <property type="match status" value="1"/>
</dbReference>
<dbReference type="PROSITE" id="PS51755">
    <property type="entry name" value="OMPR_PHOB"/>
    <property type="match status" value="1"/>
</dbReference>
<evidence type="ECO:0000313" key="16">
    <source>
        <dbReference type="EMBL" id="EDI7456266.1"/>
    </source>
</evidence>
<accession>A0A624M9M9</accession>
<protein>
    <submittedName>
        <fullName evidence="14">Two-component system response regulator</fullName>
    </submittedName>
</protein>
<keyword evidence="4" id="KW-0902">Two-component regulatory system</keyword>
<keyword evidence="6 9" id="KW-0238">DNA-binding</keyword>
<gene>
    <name evidence="12" type="ORF">F6G31_21310</name>
    <name evidence="13" type="ORF">F9134_22615</name>
    <name evidence="15" type="ORF">GC630_20800</name>
    <name evidence="14" type="ORF">GCH55_21075</name>
    <name evidence="16" type="ORF">GD477_20305</name>
</gene>
<evidence type="ECO:0000256" key="4">
    <source>
        <dbReference type="ARBA" id="ARBA00023012"/>
    </source>
</evidence>
<dbReference type="GO" id="GO:0006355">
    <property type="term" value="P:regulation of DNA-templated transcription"/>
    <property type="evidence" value="ECO:0007669"/>
    <property type="project" value="InterPro"/>
</dbReference>
<dbReference type="PANTHER" id="PTHR48111:SF35">
    <property type="entry name" value="TRANSCRIPTIONAL REGULATORY PROTEIN QSEB"/>
    <property type="match status" value="1"/>
</dbReference>
<dbReference type="PROSITE" id="PS50110">
    <property type="entry name" value="RESPONSE_REGULATORY"/>
    <property type="match status" value="1"/>
</dbReference>
<evidence type="ECO:0000313" key="12">
    <source>
        <dbReference type="EMBL" id="ECX5279322.1"/>
    </source>
</evidence>
<keyword evidence="5" id="KW-0805">Transcription regulation</keyword>
<dbReference type="GO" id="GO:0000976">
    <property type="term" value="F:transcription cis-regulatory region binding"/>
    <property type="evidence" value="ECO:0007669"/>
    <property type="project" value="TreeGrafter"/>
</dbReference>
<dbReference type="GO" id="GO:0032993">
    <property type="term" value="C:protein-DNA complex"/>
    <property type="evidence" value="ECO:0007669"/>
    <property type="project" value="TreeGrafter"/>
</dbReference>
<feature type="DNA-binding region" description="OmpR/PhoB-type" evidence="9">
    <location>
        <begin position="95"/>
        <end position="189"/>
    </location>
</feature>
<dbReference type="InterPro" id="IPR001789">
    <property type="entry name" value="Sig_transdc_resp-reg_receiver"/>
</dbReference>
<evidence type="ECO:0000256" key="2">
    <source>
        <dbReference type="ARBA" id="ARBA00022490"/>
    </source>
</evidence>
<dbReference type="PANTHER" id="PTHR48111">
    <property type="entry name" value="REGULATOR OF RPOS"/>
    <property type="match status" value="1"/>
</dbReference>